<dbReference type="Gene3D" id="3.40.50.300">
    <property type="entry name" value="P-loop containing nucleotide triphosphate hydrolases"/>
    <property type="match status" value="1"/>
</dbReference>
<dbReference type="PANTHER" id="PTHR30121">
    <property type="entry name" value="UNCHARACTERIZED PROTEIN YJGR-RELATED"/>
    <property type="match status" value="1"/>
</dbReference>
<organism evidence="3 4">
    <name type="scientific">Halobellus clavatus</name>
    <dbReference type="NCBI Taxonomy" id="660517"/>
    <lineage>
        <taxon>Archaea</taxon>
        <taxon>Methanobacteriati</taxon>
        <taxon>Methanobacteriota</taxon>
        <taxon>Stenosarchaea group</taxon>
        <taxon>Halobacteria</taxon>
        <taxon>Halobacteriales</taxon>
        <taxon>Haloferacaceae</taxon>
        <taxon>Halobellus</taxon>
    </lineage>
</organism>
<evidence type="ECO:0000313" key="3">
    <source>
        <dbReference type="EMBL" id="SDY32597.1"/>
    </source>
</evidence>
<reference evidence="4" key="1">
    <citation type="submission" date="2016-10" db="EMBL/GenBank/DDBJ databases">
        <authorList>
            <person name="Varghese N."/>
            <person name="Submissions S."/>
        </authorList>
    </citation>
    <scope>NUCLEOTIDE SEQUENCE [LARGE SCALE GENOMIC DNA]</scope>
    <source>
        <strain evidence="4">CGMCC 1.10118</strain>
    </source>
</reference>
<dbReference type="STRING" id="660517.SAMN04487946_11163"/>
<gene>
    <name evidence="3" type="ORF">SAMN04487946_11163</name>
</gene>
<dbReference type="InterPro" id="IPR051162">
    <property type="entry name" value="T4SS_component"/>
</dbReference>
<keyword evidence="2" id="KW-0812">Transmembrane</keyword>
<feature type="compositionally biased region" description="Polar residues" evidence="1">
    <location>
        <begin position="808"/>
        <end position="822"/>
    </location>
</feature>
<keyword evidence="2" id="KW-0472">Membrane</keyword>
<keyword evidence="2" id="KW-1133">Transmembrane helix</keyword>
<dbReference type="InterPro" id="IPR027417">
    <property type="entry name" value="P-loop_NTPase"/>
</dbReference>
<feature type="transmembrane region" description="Helical" evidence="2">
    <location>
        <begin position="41"/>
        <end position="59"/>
    </location>
</feature>
<dbReference type="Proteomes" id="UP000199170">
    <property type="component" value="Unassembled WGS sequence"/>
</dbReference>
<protein>
    <recommendedName>
        <fullName evidence="5">AAA-like domain-containing protein</fullName>
    </recommendedName>
</protein>
<dbReference type="EMBL" id="FNPB01000011">
    <property type="protein sequence ID" value="SDY32597.1"/>
    <property type="molecule type" value="Genomic_DNA"/>
</dbReference>
<evidence type="ECO:0000313" key="4">
    <source>
        <dbReference type="Proteomes" id="UP000199170"/>
    </source>
</evidence>
<accession>A0A1H3IYF0</accession>
<evidence type="ECO:0000256" key="2">
    <source>
        <dbReference type="SAM" id="Phobius"/>
    </source>
</evidence>
<dbReference type="PANTHER" id="PTHR30121:SF6">
    <property type="entry name" value="SLR6007 PROTEIN"/>
    <property type="match status" value="1"/>
</dbReference>
<proteinExistence type="predicted"/>
<name>A0A1H3IYF0_9EURY</name>
<dbReference type="SUPFAM" id="SSF52540">
    <property type="entry name" value="P-loop containing nucleoside triphosphate hydrolases"/>
    <property type="match status" value="1"/>
</dbReference>
<feature type="compositionally biased region" description="Low complexity" evidence="1">
    <location>
        <begin position="843"/>
        <end position="861"/>
    </location>
</feature>
<sequence>MSSVPVAWVLGIASATGQVQQIIQTIQRAIQGGPNAPSPFILIGVAVGVALLLGLGILASRRLVGSSQHPSTNATNGAPETEVDSGRLNRLLSWLPGGSGSIPGAGTSARTDPANVNLEKIDDETFDRAVSILEQEGRETSRANIREQVARLIDFEAADPDEFRLGLIQDADSQAQIDQASVAPPSIVPEDPTTLYRNGEFVRILTPASAPESVFGGWLINLTTTNLDVRVSYHHTPRDPTTIRGALQDRLTELQIALSRKEEKGATDYHEDLNRREELDRLLRRLTEGTTRLYDIGIYIEVAGSTRDELEETARKVQQLVADRDVELVPLEFRQLESQDAIAPVVSDPIQNTDLMEHDAAATLFGFVEPAIAHEDGVLYGFDETGNPVIVDRYSLSGFSKVITGKIGSGKTFAAKLSLWRRLLIDPEFTAIAFDPTGDDFVDFFETLGGDVVTFGGDVTINPLEIHRGTGEAEDPYKDKLRSLTGMVRTFYDQSGDSLSAERAGLIQQVFHLAYLMYGITSEPRTHERENPTMEDVLDILKALADGEDPLEFVSYQGDATELHREERDELDERVDEVTSRLQSKDDSNLKSEANSLLRSLEAFQPGGVAANLSGKTTVDLEDERLIVFDMSAFQDTNQAPLLQHVMLDWSYQRARENSRRMEVIFEEVHYLLSQKSARSLIGLFTRHSRHFNAGLTLISQTAEEFMQETDDVHSPRAIYDQCDIKQLFYQESISDEVIDYYDLSPADVEAIQSFARGQESEFSECLLSVTGIARRHLEIHASELTVDLLTEPETAAATAQLVEQRRQQAATARSEQTTTQPEENAETAGGLGEEAAEKETTDSSTTPSETSEPPTDPITDGSGGSSSSGDTADDTNSE</sequence>
<dbReference type="AlphaFoldDB" id="A0A1H3IYF0"/>
<evidence type="ECO:0008006" key="5">
    <source>
        <dbReference type="Google" id="ProtNLM"/>
    </source>
</evidence>
<keyword evidence="4" id="KW-1185">Reference proteome</keyword>
<evidence type="ECO:0000256" key="1">
    <source>
        <dbReference type="SAM" id="MobiDB-lite"/>
    </source>
</evidence>
<feature type="region of interest" description="Disordered" evidence="1">
    <location>
        <begin position="802"/>
        <end position="879"/>
    </location>
</feature>
<dbReference type="Gene3D" id="1.10.8.730">
    <property type="match status" value="1"/>
</dbReference>